<dbReference type="Proteomes" id="UP001305779">
    <property type="component" value="Unassembled WGS sequence"/>
</dbReference>
<keyword evidence="2" id="KW-1185">Reference proteome</keyword>
<organism evidence="1 2">
    <name type="scientific">Zasmidium cellare</name>
    <name type="common">Wine cellar mold</name>
    <name type="synonym">Racodium cellare</name>
    <dbReference type="NCBI Taxonomy" id="395010"/>
    <lineage>
        <taxon>Eukaryota</taxon>
        <taxon>Fungi</taxon>
        <taxon>Dikarya</taxon>
        <taxon>Ascomycota</taxon>
        <taxon>Pezizomycotina</taxon>
        <taxon>Dothideomycetes</taxon>
        <taxon>Dothideomycetidae</taxon>
        <taxon>Mycosphaerellales</taxon>
        <taxon>Mycosphaerellaceae</taxon>
        <taxon>Zasmidium</taxon>
    </lineage>
</organism>
<evidence type="ECO:0000313" key="2">
    <source>
        <dbReference type="Proteomes" id="UP001305779"/>
    </source>
</evidence>
<evidence type="ECO:0000313" key="1">
    <source>
        <dbReference type="EMBL" id="KAK4504911.1"/>
    </source>
</evidence>
<dbReference type="EMBL" id="JAXOVC010000002">
    <property type="protein sequence ID" value="KAK4504911.1"/>
    <property type="molecule type" value="Genomic_DNA"/>
</dbReference>
<proteinExistence type="predicted"/>
<reference evidence="1 2" key="1">
    <citation type="journal article" date="2023" name="G3 (Bethesda)">
        <title>A chromosome-level genome assembly of Zasmidium syzygii isolated from banana leaves.</title>
        <authorList>
            <person name="van Westerhoven A.C."/>
            <person name="Mehrabi R."/>
            <person name="Talebi R."/>
            <person name="Steentjes M.B.F."/>
            <person name="Corcolon B."/>
            <person name="Chong P.A."/>
            <person name="Kema G.H.J."/>
            <person name="Seidl M.F."/>
        </authorList>
    </citation>
    <scope>NUCLEOTIDE SEQUENCE [LARGE SCALE GENOMIC DNA]</scope>
    <source>
        <strain evidence="1 2">P124</strain>
    </source>
</reference>
<name>A0ABR0EUP8_ZASCE</name>
<sequence length="282" mass="32220">MASQTCHLLALPKELRLEIYEYLFRPTDIFIAGSSKDVATGPRFQVAVADEGIDLNILRTCQMICEEATPVLSKFSHLSLRPSARSSSHGDFQDISWLAHVVQLDMLEVRLSSLPSTMKGDLTRSKFFSDLLLQDLRLNAVRIILQDRIPTVRELDNGEKDFTSLAHMQRLLKVWHWLRPTQRFEFEIIIQGEDEITYQGRWDVSERSAGWDVGWKTCDEDWAWCISDAVDLVRMSVNVKVQMAIAWKKWHVISIRLLATGMLSTVLVAWSDSSGTEISTVH</sequence>
<evidence type="ECO:0008006" key="3">
    <source>
        <dbReference type="Google" id="ProtNLM"/>
    </source>
</evidence>
<accession>A0ABR0EUP8</accession>
<protein>
    <recommendedName>
        <fullName evidence="3">F-box domain-containing protein</fullName>
    </recommendedName>
</protein>
<comment type="caution">
    <text evidence="1">The sequence shown here is derived from an EMBL/GenBank/DDBJ whole genome shotgun (WGS) entry which is preliminary data.</text>
</comment>
<gene>
    <name evidence="1" type="ORF">PRZ48_002874</name>
</gene>